<feature type="chain" id="PRO_5046475879" evidence="1">
    <location>
        <begin position="31"/>
        <end position="435"/>
    </location>
</feature>
<dbReference type="EMBL" id="JBGGTQ010000001">
    <property type="protein sequence ID" value="MEZ0490949.1"/>
    <property type="molecule type" value="Genomic_DNA"/>
</dbReference>
<dbReference type="InterPro" id="IPR050490">
    <property type="entry name" value="Bact_solute-bd_prot1"/>
</dbReference>
<keyword evidence="1" id="KW-0732">Signal</keyword>
<dbReference type="PANTHER" id="PTHR43649:SF12">
    <property type="entry name" value="DIACETYLCHITOBIOSE BINDING PROTEIN DASA"/>
    <property type="match status" value="1"/>
</dbReference>
<dbReference type="InterPro" id="IPR006059">
    <property type="entry name" value="SBP"/>
</dbReference>
<dbReference type="Proteomes" id="UP001566476">
    <property type="component" value="Unassembled WGS sequence"/>
</dbReference>
<gene>
    <name evidence="2" type="ORF">AB2L28_01695</name>
</gene>
<comment type="caution">
    <text evidence="2">The sequence shown here is derived from an EMBL/GenBank/DDBJ whole genome shotgun (WGS) entry which is preliminary data.</text>
</comment>
<name>A0ABV4HX15_9ACTN</name>
<evidence type="ECO:0000256" key="1">
    <source>
        <dbReference type="SAM" id="SignalP"/>
    </source>
</evidence>
<proteinExistence type="predicted"/>
<dbReference type="Pfam" id="PF13416">
    <property type="entry name" value="SBP_bac_8"/>
    <property type="match status" value="1"/>
</dbReference>
<dbReference type="PROSITE" id="PS51318">
    <property type="entry name" value="TAT"/>
    <property type="match status" value="1"/>
</dbReference>
<sequence>MHQTTLTPTRRQAVTALAAAGSLTALTACAPGSSGGSSSGDGTLRVSTWGNDSRLQLTQQAAAAFQEANPGVTVAVENSEWTSYWDKLATSTAANDSPDVIQMDEAYIAAYGTRGALLDLGEADGLDLSAMNTTVLDTGNVDGTLVGAPIGVGNLSVGVNPVLLEQAGVAMPDDTTWTWEQFRDIAAQVSAALGGQGVVGFDMFGFGAAEVGAWVRQFGQEVFPREDEEPASVENFQSYFDFANSLVASGACPQASVQSENSTSALDASLFATNKSAFHLQFHTQISAYAAASGTQLGLLRLPAQQAGQSPRMVNKASMYWSIASRTAQSENAAKFVQFMLTNPTATKILTTERGIPAIPEVRQDIEPVLDEQSKIALQFSEDIASEVVDPPQVTPSGASAWNTEFTTIGTEQLFGRSTPADAAQRALTTSQGML</sequence>
<organism evidence="2 3">
    <name type="scientific">Kineococcus mangrovi</name>
    <dbReference type="NCBI Taxonomy" id="1660183"/>
    <lineage>
        <taxon>Bacteria</taxon>
        <taxon>Bacillati</taxon>
        <taxon>Actinomycetota</taxon>
        <taxon>Actinomycetes</taxon>
        <taxon>Kineosporiales</taxon>
        <taxon>Kineosporiaceae</taxon>
        <taxon>Kineococcus</taxon>
    </lineage>
</organism>
<dbReference type="InterPro" id="IPR006311">
    <property type="entry name" value="TAT_signal"/>
</dbReference>
<dbReference type="PANTHER" id="PTHR43649">
    <property type="entry name" value="ARABINOSE-BINDING PROTEIN-RELATED"/>
    <property type="match status" value="1"/>
</dbReference>
<feature type="signal peptide" evidence="1">
    <location>
        <begin position="1"/>
        <end position="30"/>
    </location>
</feature>
<accession>A0ABV4HX15</accession>
<dbReference type="SUPFAM" id="SSF53850">
    <property type="entry name" value="Periplasmic binding protein-like II"/>
    <property type="match status" value="1"/>
</dbReference>
<reference evidence="2 3" key="1">
    <citation type="submission" date="2024-07" db="EMBL/GenBank/DDBJ databases">
        <authorList>
            <person name="Thanompreechachai J."/>
            <person name="Duangmal K."/>
        </authorList>
    </citation>
    <scope>NUCLEOTIDE SEQUENCE [LARGE SCALE GENOMIC DNA]</scope>
    <source>
        <strain evidence="2 3">TBRC 1896</strain>
    </source>
</reference>
<evidence type="ECO:0000313" key="3">
    <source>
        <dbReference type="Proteomes" id="UP001566476"/>
    </source>
</evidence>
<evidence type="ECO:0000313" key="2">
    <source>
        <dbReference type="EMBL" id="MEZ0490949.1"/>
    </source>
</evidence>
<keyword evidence="3" id="KW-1185">Reference proteome</keyword>
<dbReference type="Gene3D" id="3.40.190.10">
    <property type="entry name" value="Periplasmic binding protein-like II"/>
    <property type="match status" value="2"/>
</dbReference>
<protein>
    <submittedName>
        <fullName evidence="2">ABC transporter substrate-binding protein</fullName>
    </submittedName>
</protein>